<evidence type="ECO:0000313" key="2">
    <source>
        <dbReference type="Proteomes" id="UP001154329"/>
    </source>
</evidence>
<gene>
    <name evidence="1" type="ORF">APHIGO_LOCUS4464</name>
</gene>
<organism evidence="1 2">
    <name type="scientific">Aphis gossypii</name>
    <name type="common">Cotton aphid</name>
    <dbReference type="NCBI Taxonomy" id="80765"/>
    <lineage>
        <taxon>Eukaryota</taxon>
        <taxon>Metazoa</taxon>
        <taxon>Ecdysozoa</taxon>
        <taxon>Arthropoda</taxon>
        <taxon>Hexapoda</taxon>
        <taxon>Insecta</taxon>
        <taxon>Pterygota</taxon>
        <taxon>Neoptera</taxon>
        <taxon>Paraneoptera</taxon>
        <taxon>Hemiptera</taxon>
        <taxon>Sternorrhyncha</taxon>
        <taxon>Aphidomorpha</taxon>
        <taxon>Aphidoidea</taxon>
        <taxon>Aphididae</taxon>
        <taxon>Aphidini</taxon>
        <taxon>Aphis</taxon>
        <taxon>Aphis</taxon>
    </lineage>
</organism>
<reference evidence="1" key="1">
    <citation type="submission" date="2022-02" db="EMBL/GenBank/DDBJ databases">
        <authorList>
            <person name="King R."/>
        </authorList>
    </citation>
    <scope>NUCLEOTIDE SEQUENCE</scope>
</reference>
<proteinExistence type="predicted"/>
<sequence>MKFVDSIYIVTKSCRSNCADFVTNLQLTSCSVNSENFQTGNPFQVSPSTRKNHLRGRDKENFPFFFFLLSMYNNPEAIASPPYISPHSRCSRKRSLNNTMMCTMLYIYMHRNVSFIYRKRETLLVVYTRLADQRSYIYYTF</sequence>
<evidence type="ECO:0000313" key="1">
    <source>
        <dbReference type="EMBL" id="CAH1721612.1"/>
    </source>
</evidence>
<keyword evidence="2" id="KW-1185">Reference proteome</keyword>
<protein>
    <submittedName>
        <fullName evidence="1">Uncharacterized protein</fullName>
    </submittedName>
</protein>
<name>A0A9P0NHI1_APHGO</name>
<accession>A0A9P0NHI1</accession>
<dbReference type="EMBL" id="OU899035">
    <property type="protein sequence ID" value="CAH1721612.1"/>
    <property type="molecule type" value="Genomic_DNA"/>
</dbReference>
<dbReference type="AlphaFoldDB" id="A0A9P0NHI1"/>
<reference evidence="1" key="2">
    <citation type="submission" date="2022-10" db="EMBL/GenBank/DDBJ databases">
        <authorList>
            <consortium name="ENA_rothamsted_submissions"/>
            <consortium name="culmorum"/>
            <person name="King R."/>
        </authorList>
    </citation>
    <scope>NUCLEOTIDE SEQUENCE</scope>
</reference>
<dbReference type="Proteomes" id="UP001154329">
    <property type="component" value="Chromosome 2"/>
</dbReference>